<evidence type="ECO:0000313" key="1">
    <source>
        <dbReference type="EMBL" id="WAZ60698.1"/>
    </source>
</evidence>
<dbReference type="EMBL" id="CP114569">
    <property type="protein sequence ID" value="WAZ60698.1"/>
    <property type="molecule type" value="Genomic_DNA"/>
</dbReference>
<evidence type="ECO:0000313" key="2">
    <source>
        <dbReference type="Proteomes" id="UP001164536"/>
    </source>
</evidence>
<keyword evidence="1" id="KW-0614">Plasmid</keyword>
<organism evidence="1 2">
    <name type="scientific">Citrobacter freundii</name>
    <dbReference type="NCBI Taxonomy" id="546"/>
    <lineage>
        <taxon>Bacteria</taxon>
        <taxon>Pseudomonadati</taxon>
        <taxon>Pseudomonadota</taxon>
        <taxon>Gammaproteobacteria</taxon>
        <taxon>Enterobacterales</taxon>
        <taxon>Enterobacteriaceae</taxon>
        <taxon>Citrobacter</taxon>
        <taxon>Citrobacter freundii complex</taxon>
    </lineage>
</organism>
<evidence type="ECO:0008006" key="3">
    <source>
        <dbReference type="Google" id="ProtNLM"/>
    </source>
</evidence>
<dbReference type="RefSeq" id="WP_243457034.1">
    <property type="nucleotide sequence ID" value="NZ_CP114569.1"/>
</dbReference>
<gene>
    <name evidence="1" type="ORF">O4000_29220</name>
</gene>
<geneLocation type="plasmid" evidence="1 2">
    <name>unnamed5</name>
</geneLocation>
<proteinExistence type="predicted"/>
<accession>A0ABY7L843</accession>
<sequence length="190" mass="20404">MPDGVSPFLKVFITSETHMVVGYIGQGSSAELQSMWESPFGNDSLGGMAGAVSSAAGKVASTAQAMSDQTTKSTFNSLLIWEGQTPPTFNLVIDLMATMDAKVEVNDAISTLLQMESPELAAMAATGRRPTPVILDIGRRLKLMDVVIQNVSYQLDVPKTAQGYYTHNTVTLQCSGMAVQNQSDIPYMFI</sequence>
<reference evidence="1" key="1">
    <citation type="submission" date="2022-12" db="EMBL/GenBank/DDBJ databases">
        <title>2953647.</title>
        <authorList>
            <person name="Hergert J."/>
            <person name="Casey R."/>
            <person name="Wagner J."/>
            <person name="Young E.L."/>
            <person name="Oakeson K.F."/>
        </authorList>
    </citation>
    <scope>NUCLEOTIDE SEQUENCE</scope>
    <source>
        <strain evidence="1">2953647</strain>
        <plasmid evidence="1">unnamed5</plasmid>
    </source>
</reference>
<name>A0ABY7L843_CITFR</name>
<keyword evidence="2" id="KW-1185">Reference proteome</keyword>
<dbReference type="Proteomes" id="UP001164536">
    <property type="component" value="Plasmid unnamed5"/>
</dbReference>
<protein>
    <recommendedName>
        <fullName evidence="3">Morphogenetic protein</fullName>
    </recommendedName>
</protein>